<dbReference type="OrthoDB" id="7784537at2"/>
<proteinExistence type="predicted"/>
<evidence type="ECO:0000313" key="1">
    <source>
        <dbReference type="EMBL" id="KKJ78001.1"/>
    </source>
</evidence>
<keyword evidence="2" id="KW-1185">Reference proteome</keyword>
<dbReference type="Proteomes" id="UP000034491">
    <property type="component" value="Unassembled WGS sequence"/>
</dbReference>
<sequence length="815" mass="89633">MRLYERFADKGYHTSIATTFGINFDAYENIVLPRLRGAGCRNNILLADRRMLTHALDGASPLPRQAGKLYTVEGAAAQGLFHPKLFLQVGRKAGRLIIGSANLTAAGLAGNLELVTILGYDSEDEGTQSLIAQAWQYLEGLIDPGNQMLLTQRKWMLNRAPWLRTAEPSENPVTLGDGSVAALLIANTQTGIGSRFTALINERVDRLIVISPYWDDELAALAFLSEELGPREISVLIDQDTELFPRDAASSIPNLKLYQRSGFETGRFIHAKALIAETASADHLLIGSANCTKAALGNGSFSGRNDEASIYRRLPPGSVVAALGLAKLLDQENQIAAEDLAQQNYEDDIPLDQLVSQHPGMFSLRGDILDWQPSQNLASADCRIELMSASGNNLDIVPRKLESSSEEVVRYLIETFDEVPTFARVLGPVNFPPAIITHVDALQVAIRETHSRKTENALSQLDGETEAGLALLEVLDVLEKIEENDEVGTSEGISIPKAQKKHGDSDVPNHRILTYEEFIAGRRLHQAGSVLHNSLGSSDVSVVRGVLNRIVGLSGLTVEIEDDDDNDQDLKAAFYLGDETENAEAEIAAGDEFDIEARHDTTKELDKEEQRLRAMQRESTKEQIVSAATKFANRIDIKQQAGSLSTRDFLRLRALLMIICAAAWKGTNRTREKQAGQDALQVLPVEDDPDSWPIIIGRLLFKIFGGPNPAIASLKLETDHDQLPVDLIECWATCFWCIQACLAAPMSKKERARIDRYIESLVRQVYLRTHLTEQELSADSVVTVMEGLSSQYAERLGIDAGVIRSAHMCSKREAP</sequence>
<dbReference type="PATRIC" id="fig|1549748.8.peg.2746"/>
<comment type="caution">
    <text evidence="1">The sequence shown here is derived from an EMBL/GenBank/DDBJ whole genome shotgun (WGS) entry which is preliminary data.</text>
</comment>
<organism evidence="1 2">
    <name type="scientific">Kiloniella litopenaei</name>
    <dbReference type="NCBI Taxonomy" id="1549748"/>
    <lineage>
        <taxon>Bacteria</taxon>
        <taxon>Pseudomonadati</taxon>
        <taxon>Pseudomonadota</taxon>
        <taxon>Alphaproteobacteria</taxon>
        <taxon>Rhodospirillales</taxon>
        <taxon>Kiloniellaceae</taxon>
        <taxon>Kiloniella</taxon>
    </lineage>
</organism>
<dbReference type="Gene3D" id="3.30.870.10">
    <property type="entry name" value="Endonuclease Chain A"/>
    <property type="match status" value="2"/>
</dbReference>
<dbReference type="AlphaFoldDB" id="A0A0M2R8J2"/>
<gene>
    <name evidence="1" type="ORF">WH95_06245</name>
</gene>
<dbReference type="CDD" id="cd09176">
    <property type="entry name" value="PLDc_unchar6"/>
    <property type="match status" value="1"/>
</dbReference>
<protein>
    <recommendedName>
        <fullName evidence="3">Phospholipase D-like domain-containing protein</fullName>
    </recommendedName>
</protein>
<accession>A0A0M2R8J2</accession>
<dbReference type="EMBL" id="LANI01000003">
    <property type="protein sequence ID" value="KKJ78001.1"/>
    <property type="molecule type" value="Genomic_DNA"/>
</dbReference>
<name>A0A0M2R8J2_9PROT</name>
<dbReference type="InterPro" id="IPR059166">
    <property type="entry name" value="PLD-like_cat"/>
</dbReference>
<dbReference type="CDD" id="cd09117">
    <property type="entry name" value="PLDc_Bfil_DEXD_like"/>
    <property type="match status" value="1"/>
</dbReference>
<dbReference type="STRING" id="1549748.WH95_06245"/>
<evidence type="ECO:0008006" key="3">
    <source>
        <dbReference type="Google" id="ProtNLM"/>
    </source>
</evidence>
<evidence type="ECO:0000313" key="2">
    <source>
        <dbReference type="Proteomes" id="UP000034491"/>
    </source>
</evidence>
<dbReference type="RefSeq" id="WP_046504384.1">
    <property type="nucleotide sequence ID" value="NZ_LANI01000003.1"/>
</dbReference>
<reference evidence="1 2" key="1">
    <citation type="submission" date="2015-03" db="EMBL/GenBank/DDBJ databases">
        <title>Genome sequence of Kiloniella sp. P1-1, isolated from the gut microflora of Pacific white shrimp, Penaeus vannamei.</title>
        <authorList>
            <person name="Shao Z."/>
            <person name="Wang L."/>
            <person name="Li X."/>
        </authorList>
    </citation>
    <scope>NUCLEOTIDE SEQUENCE [LARGE SCALE GENOMIC DNA]</scope>
    <source>
        <strain evidence="1 2">P1-1</strain>
    </source>
</reference>